<protein>
    <submittedName>
        <fullName evidence="2">Unnamed protein product</fullName>
    </submittedName>
</protein>
<keyword evidence="3" id="KW-1185">Reference proteome</keyword>
<name>A0A9W6YWD8_AMBMO</name>
<feature type="coiled-coil region" evidence="1">
    <location>
        <begin position="190"/>
        <end position="224"/>
    </location>
</feature>
<keyword evidence="1" id="KW-0175">Coiled coil</keyword>
<accession>A0A9W6YWD8</accession>
<proteinExistence type="predicted"/>
<evidence type="ECO:0000313" key="3">
    <source>
        <dbReference type="Proteomes" id="UP001165063"/>
    </source>
</evidence>
<dbReference type="Proteomes" id="UP001165063">
    <property type="component" value="Unassembled WGS sequence"/>
</dbReference>
<gene>
    <name evidence="2" type="ORF">Amon01_000335000</name>
</gene>
<reference evidence="2" key="1">
    <citation type="submission" date="2023-04" db="EMBL/GenBank/DDBJ databases">
        <title>Ambrosiozyma monospora NBRC 1965.</title>
        <authorList>
            <person name="Ichikawa N."/>
            <person name="Sato H."/>
            <person name="Tonouchi N."/>
        </authorList>
    </citation>
    <scope>NUCLEOTIDE SEQUENCE</scope>
    <source>
        <strain evidence="2">NBRC 1965</strain>
    </source>
</reference>
<organism evidence="2 3">
    <name type="scientific">Ambrosiozyma monospora</name>
    <name type="common">Yeast</name>
    <name type="synonym">Endomycopsis monosporus</name>
    <dbReference type="NCBI Taxonomy" id="43982"/>
    <lineage>
        <taxon>Eukaryota</taxon>
        <taxon>Fungi</taxon>
        <taxon>Dikarya</taxon>
        <taxon>Ascomycota</taxon>
        <taxon>Saccharomycotina</taxon>
        <taxon>Pichiomycetes</taxon>
        <taxon>Pichiales</taxon>
        <taxon>Pichiaceae</taxon>
        <taxon>Ambrosiozyma</taxon>
    </lineage>
</organism>
<comment type="caution">
    <text evidence="2">The sequence shown here is derived from an EMBL/GenBank/DDBJ whole genome shotgun (WGS) entry which is preliminary data.</text>
</comment>
<evidence type="ECO:0000313" key="2">
    <source>
        <dbReference type="EMBL" id="GMG26844.1"/>
    </source>
</evidence>
<dbReference type="AlphaFoldDB" id="A0A9W6YWD8"/>
<evidence type="ECO:0000256" key="1">
    <source>
        <dbReference type="SAM" id="Coils"/>
    </source>
</evidence>
<sequence length="242" mass="27404">MQGVNGEGQLLIQKVRTTTGNNNNDTTLPSGKELEALTLKTLRDYANSIDVSTKNEDGELKVKSILVTDILKHFESVQSVQTPALVTSKKRHLSDSFEIIAKRDGVMPEQAKRMTRSRRITSVVHHVPHKRLASVSEVSEISQESPVIEDEPNIRELMQIEDDKKVVTMTVGGIKMLIKEITDQVMEQLRRKENDKMKELEVKITTLETDNKELKTQVSEYQTQVSSNKKDTAKALVHRWAD</sequence>
<dbReference type="EMBL" id="BSXU01001381">
    <property type="protein sequence ID" value="GMG26844.1"/>
    <property type="molecule type" value="Genomic_DNA"/>
</dbReference>